<proteinExistence type="predicted"/>
<evidence type="ECO:0000313" key="3">
    <source>
        <dbReference type="EMBL" id="MDT2601855.1"/>
    </source>
</evidence>
<keyword evidence="2" id="KW-0732">Signal</keyword>
<feature type="region of interest" description="Disordered" evidence="1">
    <location>
        <begin position="166"/>
        <end position="224"/>
    </location>
</feature>
<dbReference type="Proteomes" id="UP001252875">
    <property type="component" value="Unassembled WGS sequence"/>
</dbReference>
<name>A0ABU3F3Z7_9ENTE</name>
<keyword evidence="4" id="KW-1185">Reference proteome</keyword>
<feature type="compositionally biased region" description="Pro residues" evidence="1">
    <location>
        <begin position="166"/>
        <end position="177"/>
    </location>
</feature>
<gene>
    <name evidence="3" type="ORF">P7D85_18910</name>
</gene>
<dbReference type="RefSeq" id="WP_311823447.1">
    <property type="nucleotide sequence ID" value="NZ_JARPYF010000015.1"/>
</dbReference>
<sequence>MKKVILLLGLILGICNLGVTAFAEESQVEVQIDTRPGGKTYEGTESLTLDVYNLTEWREKRAGNEKDDKAFILNTYSTKEKLANFVADENLSKINQVPILLDDTGKTSFALPRYQNEKNAAYLILASGEKGNYFMLPIVVYLPQLMKDSTEYTSLLFNCKYGEIPVTPPTSDPPPSTTEPTTTPTKSTEPPITDSSEPRKDLPKTIGTPSDGGEGPKSYPGKELPSTNELIRNYCFLGLLLMSVGLIGLKKQGGKKL</sequence>
<organism evidence="3 4">
    <name type="scientific">Enterococcus hulanensis</name>
    <dbReference type="NCBI Taxonomy" id="2559929"/>
    <lineage>
        <taxon>Bacteria</taxon>
        <taxon>Bacillati</taxon>
        <taxon>Bacillota</taxon>
        <taxon>Bacilli</taxon>
        <taxon>Lactobacillales</taxon>
        <taxon>Enterococcaceae</taxon>
        <taxon>Enterococcus</taxon>
    </lineage>
</organism>
<accession>A0ABU3F3Z7</accession>
<evidence type="ECO:0008006" key="5">
    <source>
        <dbReference type="Google" id="ProtNLM"/>
    </source>
</evidence>
<feature type="compositionally biased region" description="Low complexity" evidence="1">
    <location>
        <begin position="178"/>
        <end position="193"/>
    </location>
</feature>
<evidence type="ECO:0000256" key="1">
    <source>
        <dbReference type="SAM" id="MobiDB-lite"/>
    </source>
</evidence>
<feature type="chain" id="PRO_5047140369" description="Gram-positive pilin subunit D1 N-terminal domain-containing protein" evidence="2">
    <location>
        <begin position="24"/>
        <end position="257"/>
    </location>
</feature>
<reference evidence="3 4" key="1">
    <citation type="submission" date="2023-03" db="EMBL/GenBank/DDBJ databases">
        <authorList>
            <person name="Shen W."/>
            <person name="Cai J."/>
        </authorList>
    </citation>
    <scope>NUCLEOTIDE SEQUENCE [LARGE SCALE GENOMIC DNA]</scope>
    <source>
        <strain evidence="3 4">D6-4</strain>
    </source>
</reference>
<protein>
    <recommendedName>
        <fullName evidence="5">Gram-positive pilin subunit D1 N-terminal domain-containing protein</fullName>
    </recommendedName>
</protein>
<feature type="signal peptide" evidence="2">
    <location>
        <begin position="1"/>
        <end position="23"/>
    </location>
</feature>
<dbReference type="EMBL" id="JARPYI010000014">
    <property type="protein sequence ID" value="MDT2601855.1"/>
    <property type="molecule type" value="Genomic_DNA"/>
</dbReference>
<evidence type="ECO:0000256" key="2">
    <source>
        <dbReference type="SAM" id="SignalP"/>
    </source>
</evidence>
<evidence type="ECO:0000313" key="4">
    <source>
        <dbReference type="Proteomes" id="UP001252875"/>
    </source>
</evidence>
<comment type="caution">
    <text evidence="3">The sequence shown here is derived from an EMBL/GenBank/DDBJ whole genome shotgun (WGS) entry which is preliminary data.</text>
</comment>